<protein>
    <submittedName>
        <fullName evidence="3">Phosphatase</fullName>
    </submittedName>
</protein>
<dbReference type="Gene3D" id="3.60.40.10">
    <property type="entry name" value="PPM-type phosphatase domain"/>
    <property type="match status" value="1"/>
</dbReference>
<dbReference type="OrthoDB" id="9151676at2"/>
<evidence type="ECO:0000256" key="1">
    <source>
        <dbReference type="ARBA" id="ARBA00022801"/>
    </source>
</evidence>
<reference evidence="3 4" key="1">
    <citation type="submission" date="2016-08" db="EMBL/GenBank/DDBJ databases">
        <title>Complete genome sequence of Streptomyces agglomeratus strain 6-3-2, a novel anti-MRSA actinomycete isolated from Wuli of Tebit, China.</title>
        <authorList>
            <person name="Chen X."/>
        </authorList>
    </citation>
    <scope>NUCLEOTIDE SEQUENCE [LARGE SCALE GENOMIC DNA]</scope>
    <source>
        <strain evidence="3 4">6-3-2</strain>
    </source>
</reference>
<dbReference type="AlphaFoldDB" id="A0A1E5PF99"/>
<dbReference type="RefSeq" id="WP_069935562.1">
    <property type="nucleotide sequence ID" value="NZ_MEHJ01000001.1"/>
</dbReference>
<dbReference type="Proteomes" id="UP000095759">
    <property type="component" value="Unassembled WGS sequence"/>
</dbReference>
<accession>A0A1E5PF99</accession>
<dbReference type="GO" id="GO:0016791">
    <property type="term" value="F:phosphatase activity"/>
    <property type="evidence" value="ECO:0007669"/>
    <property type="project" value="TreeGrafter"/>
</dbReference>
<keyword evidence="1" id="KW-0378">Hydrolase</keyword>
<dbReference type="InterPro" id="IPR001932">
    <property type="entry name" value="PPM-type_phosphatase-like_dom"/>
</dbReference>
<evidence type="ECO:0000313" key="4">
    <source>
        <dbReference type="Proteomes" id="UP000095759"/>
    </source>
</evidence>
<name>A0A1E5PF99_9ACTN</name>
<dbReference type="InterPro" id="IPR052016">
    <property type="entry name" value="Bact_Sigma-Reg"/>
</dbReference>
<dbReference type="InterPro" id="IPR036457">
    <property type="entry name" value="PPM-type-like_dom_sf"/>
</dbReference>
<keyword evidence="4" id="KW-1185">Reference proteome</keyword>
<dbReference type="STRING" id="285458.BGM19_06035"/>
<gene>
    <name evidence="3" type="ORF">AS594_30705</name>
</gene>
<evidence type="ECO:0000259" key="2">
    <source>
        <dbReference type="SMART" id="SM00331"/>
    </source>
</evidence>
<dbReference type="Pfam" id="PF07228">
    <property type="entry name" value="SpoIIE"/>
    <property type="match status" value="1"/>
</dbReference>
<dbReference type="PANTHER" id="PTHR43156:SF2">
    <property type="entry name" value="STAGE II SPORULATION PROTEIN E"/>
    <property type="match status" value="1"/>
</dbReference>
<dbReference type="EMBL" id="MEHJ01000001">
    <property type="protein sequence ID" value="OEJ28212.1"/>
    <property type="molecule type" value="Genomic_DNA"/>
</dbReference>
<dbReference type="PANTHER" id="PTHR43156">
    <property type="entry name" value="STAGE II SPORULATION PROTEIN E-RELATED"/>
    <property type="match status" value="1"/>
</dbReference>
<dbReference type="SMART" id="SM00331">
    <property type="entry name" value="PP2C_SIG"/>
    <property type="match status" value="1"/>
</dbReference>
<comment type="caution">
    <text evidence="3">The sequence shown here is derived from an EMBL/GenBank/DDBJ whole genome shotgun (WGS) entry which is preliminary data.</text>
</comment>
<feature type="domain" description="PPM-type phosphatase" evidence="2">
    <location>
        <begin position="175"/>
        <end position="390"/>
    </location>
</feature>
<dbReference type="SUPFAM" id="SSF81606">
    <property type="entry name" value="PP2C-like"/>
    <property type="match status" value="1"/>
</dbReference>
<organism evidence="3 4">
    <name type="scientific">Streptomyces agglomeratus</name>
    <dbReference type="NCBI Taxonomy" id="285458"/>
    <lineage>
        <taxon>Bacteria</taxon>
        <taxon>Bacillati</taxon>
        <taxon>Actinomycetota</taxon>
        <taxon>Actinomycetes</taxon>
        <taxon>Kitasatosporales</taxon>
        <taxon>Streptomycetaceae</taxon>
        <taxon>Streptomyces</taxon>
    </lineage>
</organism>
<evidence type="ECO:0000313" key="3">
    <source>
        <dbReference type="EMBL" id="OEJ28212.1"/>
    </source>
</evidence>
<proteinExistence type="predicted"/>
<sequence>MSNQPSHWLGAAESALRAAPPTSLLSTARSLLADYLDARSVTLLLADYGLTVLQPVTRLPHTGETVPARGDHPAGRAFSAQAAVVEVTSEPGMVTAHLPVTVRGDRLGVLSVHLPEPSAGAPRVLELAAFATAVGHEMLTAERDTDLYLQARRRKRLTLAAEMQWQLLPGRGFMCDEYTLGAHLEPAYAIGGDNFDWSTTEDHLTITVSDGSGHGIQAALLTNLTVNALRNARRSGISPADQACLADQAVYGEYGGSRYSATLLLRFDLSTGRIQAVDAGSPQLYRLRDDIVERVELEAQMPLGMFEESEYHEQPLQVEPGDRLIIASSGVHGALSADGKFFGEIALRETIAATRSSSAHEAARAVVDGLIQYHGSHDLPHDAAVVCLDWRGRPAAP</sequence>